<proteinExistence type="inferred from homology"/>
<dbReference type="GO" id="GO:0016740">
    <property type="term" value="F:transferase activity"/>
    <property type="evidence" value="ECO:0007669"/>
    <property type="project" value="UniProtKB-KW"/>
</dbReference>
<dbReference type="SUPFAM" id="SSF141000">
    <property type="entry name" value="Glu-tRNAGln amidotransferase C subunit"/>
    <property type="match status" value="1"/>
</dbReference>
<dbReference type="GO" id="GO:0050566">
    <property type="term" value="F:asparaginyl-tRNA synthase (glutamine-hydrolyzing) activity"/>
    <property type="evidence" value="ECO:0007669"/>
    <property type="project" value="RHEA"/>
</dbReference>
<comment type="similarity">
    <text evidence="1">Belongs to the GatC family.</text>
</comment>
<comment type="catalytic activity">
    <reaction evidence="1">
        <text>L-glutamyl-tRNA(Gln) + L-glutamine + ATP + H2O = L-glutaminyl-tRNA(Gln) + L-glutamate + ADP + phosphate + H(+)</text>
        <dbReference type="Rhea" id="RHEA:17521"/>
        <dbReference type="Rhea" id="RHEA-COMP:9681"/>
        <dbReference type="Rhea" id="RHEA-COMP:9684"/>
        <dbReference type="ChEBI" id="CHEBI:15377"/>
        <dbReference type="ChEBI" id="CHEBI:15378"/>
        <dbReference type="ChEBI" id="CHEBI:29985"/>
        <dbReference type="ChEBI" id="CHEBI:30616"/>
        <dbReference type="ChEBI" id="CHEBI:43474"/>
        <dbReference type="ChEBI" id="CHEBI:58359"/>
        <dbReference type="ChEBI" id="CHEBI:78520"/>
        <dbReference type="ChEBI" id="CHEBI:78521"/>
        <dbReference type="ChEBI" id="CHEBI:456216"/>
    </reaction>
</comment>
<dbReference type="GO" id="GO:0050567">
    <property type="term" value="F:glutaminyl-tRNA synthase (glutamine-hydrolyzing) activity"/>
    <property type="evidence" value="ECO:0007669"/>
    <property type="project" value="UniProtKB-UniRule"/>
</dbReference>
<dbReference type="NCBIfam" id="TIGR00135">
    <property type="entry name" value="gatC"/>
    <property type="match status" value="1"/>
</dbReference>
<dbReference type="GO" id="GO:0005524">
    <property type="term" value="F:ATP binding"/>
    <property type="evidence" value="ECO:0007669"/>
    <property type="project" value="UniProtKB-KW"/>
</dbReference>
<dbReference type="InterPro" id="IPR003837">
    <property type="entry name" value="GatC"/>
</dbReference>
<keyword evidence="2" id="KW-0808">Transferase</keyword>
<dbReference type="AlphaFoldDB" id="A0A1F4R8D3"/>
<name>A0A1F4R8D3_UNCSA</name>
<dbReference type="PANTHER" id="PTHR15004">
    <property type="entry name" value="GLUTAMYL-TRNA(GLN) AMIDOTRANSFERASE SUBUNIT C, MITOCHONDRIAL"/>
    <property type="match status" value="1"/>
</dbReference>
<dbReference type="Gene3D" id="1.10.20.60">
    <property type="entry name" value="Glu-tRNAGln amidotransferase C subunit, N-terminal domain"/>
    <property type="match status" value="1"/>
</dbReference>
<dbReference type="EMBL" id="METP01000051">
    <property type="protein sequence ID" value="OGC04462.1"/>
    <property type="molecule type" value="Genomic_DNA"/>
</dbReference>
<organism evidence="2 3">
    <name type="scientific">candidate division WOR-1 bacterium RIFCSPLOWO2_02_FULL_46_20</name>
    <dbReference type="NCBI Taxonomy" id="1802567"/>
    <lineage>
        <taxon>Bacteria</taxon>
        <taxon>Bacillati</taxon>
        <taxon>Saganbacteria</taxon>
    </lineage>
</organism>
<dbReference type="HAMAP" id="MF_00122">
    <property type="entry name" value="GatC"/>
    <property type="match status" value="1"/>
</dbReference>
<dbReference type="GO" id="GO:0006412">
    <property type="term" value="P:translation"/>
    <property type="evidence" value="ECO:0007669"/>
    <property type="project" value="UniProtKB-UniRule"/>
</dbReference>
<keyword evidence="1" id="KW-0067">ATP-binding</keyword>
<dbReference type="InterPro" id="IPR036113">
    <property type="entry name" value="Asp/Glu-ADT_sf_sub_c"/>
</dbReference>
<comment type="caution">
    <text evidence="2">The sequence shown here is derived from an EMBL/GenBank/DDBJ whole genome shotgun (WGS) entry which is preliminary data.</text>
</comment>
<protein>
    <recommendedName>
        <fullName evidence="1">Aspartyl/glutamyl-tRNA(Asn/Gln) amidotransferase subunit C</fullName>
        <shortName evidence="1">Asp/Glu-ADT subunit C</shortName>
        <ecNumber evidence="1">6.3.5.-</ecNumber>
    </recommendedName>
</protein>
<dbReference type="Proteomes" id="UP000176938">
    <property type="component" value="Unassembled WGS sequence"/>
</dbReference>
<keyword evidence="1" id="KW-0648">Protein biosynthesis</keyword>
<dbReference type="PANTHER" id="PTHR15004:SF0">
    <property type="entry name" value="GLUTAMYL-TRNA(GLN) AMIDOTRANSFERASE SUBUNIT C, MITOCHONDRIAL"/>
    <property type="match status" value="1"/>
</dbReference>
<sequence length="95" mass="10710">MAITKKDVEHVAKLARLGLSEEEIELFTRQLSAILDFAGSLQKLDTKNILPTSHAIPMKNVLREDKVVTCQNTEDILANAPAEEDHMFRVPRIIE</sequence>
<evidence type="ECO:0000313" key="3">
    <source>
        <dbReference type="Proteomes" id="UP000176938"/>
    </source>
</evidence>
<dbReference type="GO" id="GO:0070681">
    <property type="term" value="P:glutaminyl-tRNAGln biosynthesis via transamidation"/>
    <property type="evidence" value="ECO:0007669"/>
    <property type="project" value="TreeGrafter"/>
</dbReference>
<evidence type="ECO:0000313" key="2">
    <source>
        <dbReference type="EMBL" id="OGC04462.1"/>
    </source>
</evidence>
<dbReference type="EC" id="6.3.5.-" evidence="1"/>
<comment type="catalytic activity">
    <reaction evidence="1">
        <text>L-aspartyl-tRNA(Asn) + L-glutamine + ATP + H2O = L-asparaginyl-tRNA(Asn) + L-glutamate + ADP + phosphate + 2 H(+)</text>
        <dbReference type="Rhea" id="RHEA:14513"/>
        <dbReference type="Rhea" id="RHEA-COMP:9674"/>
        <dbReference type="Rhea" id="RHEA-COMP:9677"/>
        <dbReference type="ChEBI" id="CHEBI:15377"/>
        <dbReference type="ChEBI" id="CHEBI:15378"/>
        <dbReference type="ChEBI" id="CHEBI:29985"/>
        <dbReference type="ChEBI" id="CHEBI:30616"/>
        <dbReference type="ChEBI" id="CHEBI:43474"/>
        <dbReference type="ChEBI" id="CHEBI:58359"/>
        <dbReference type="ChEBI" id="CHEBI:78515"/>
        <dbReference type="ChEBI" id="CHEBI:78516"/>
        <dbReference type="ChEBI" id="CHEBI:456216"/>
    </reaction>
</comment>
<keyword evidence="1" id="KW-0547">Nucleotide-binding</keyword>
<keyword evidence="1" id="KW-0436">Ligase</keyword>
<evidence type="ECO:0000256" key="1">
    <source>
        <dbReference type="HAMAP-Rule" id="MF_00122"/>
    </source>
</evidence>
<dbReference type="Pfam" id="PF02686">
    <property type="entry name" value="GatC"/>
    <property type="match status" value="1"/>
</dbReference>
<comment type="subunit">
    <text evidence="1">Heterotrimer of A, B and C subunits.</text>
</comment>
<comment type="function">
    <text evidence="1">Allows the formation of correctly charged Asn-tRNA(Asn) or Gln-tRNA(Gln) through the transamidation of misacylated Asp-tRNA(Asn) or Glu-tRNA(Gln) in organisms which lack either or both of asparaginyl-tRNA or glutaminyl-tRNA synthetases. The reaction takes place in the presence of glutamine and ATP through an activated phospho-Asp-tRNA(Asn) or phospho-Glu-tRNA(Gln).</text>
</comment>
<reference evidence="2 3" key="1">
    <citation type="journal article" date="2016" name="Nat. Commun.">
        <title>Thousands of microbial genomes shed light on interconnected biogeochemical processes in an aquifer system.</title>
        <authorList>
            <person name="Anantharaman K."/>
            <person name="Brown C.T."/>
            <person name="Hug L.A."/>
            <person name="Sharon I."/>
            <person name="Castelle C.J."/>
            <person name="Probst A.J."/>
            <person name="Thomas B.C."/>
            <person name="Singh A."/>
            <person name="Wilkins M.J."/>
            <person name="Karaoz U."/>
            <person name="Brodie E.L."/>
            <person name="Williams K.H."/>
            <person name="Hubbard S.S."/>
            <person name="Banfield J.F."/>
        </authorList>
    </citation>
    <scope>NUCLEOTIDE SEQUENCE [LARGE SCALE GENOMIC DNA]</scope>
</reference>
<accession>A0A1F4R8D3</accession>
<dbReference type="GO" id="GO:0006450">
    <property type="term" value="P:regulation of translational fidelity"/>
    <property type="evidence" value="ECO:0007669"/>
    <property type="project" value="InterPro"/>
</dbReference>
<gene>
    <name evidence="1" type="primary">gatC</name>
    <name evidence="2" type="ORF">A3H38_02060</name>
</gene>